<dbReference type="GO" id="GO:0005829">
    <property type="term" value="C:cytosol"/>
    <property type="evidence" value="ECO:0007669"/>
    <property type="project" value="TreeGrafter"/>
</dbReference>
<dbReference type="GO" id="GO:0008477">
    <property type="term" value="F:purine nucleosidase activity"/>
    <property type="evidence" value="ECO:0007669"/>
    <property type="project" value="TreeGrafter"/>
</dbReference>
<evidence type="ECO:0000256" key="2">
    <source>
        <dbReference type="ARBA" id="ARBA00023295"/>
    </source>
</evidence>
<dbReference type="SUPFAM" id="SSF53590">
    <property type="entry name" value="Nucleoside hydrolase"/>
    <property type="match status" value="1"/>
</dbReference>
<reference evidence="5" key="1">
    <citation type="submission" date="2017-09" db="EMBL/GenBank/DDBJ databases">
        <title>Depth-based differentiation of microbial function through sediment-hosted aquifers and enrichment of novel symbionts in the deep terrestrial subsurface.</title>
        <authorList>
            <person name="Probst A.J."/>
            <person name="Ladd B."/>
            <person name="Jarett J.K."/>
            <person name="Geller-Mcgrath D.E."/>
            <person name="Sieber C.M.K."/>
            <person name="Emerson J.B."/>
            <person name="Anantharaman K."/>
            <person name="Thomas B.C."/>
            <person name="Malmstrom R."/>
            <person name="Stieglmeier M."/>
            <person name="Klingl A."/>
            <person name="Woyke T."/>
            <person name="Ryan C.M."/>
            <person name="Banfield J.F."/>
        </authorList>
    </citation>
    <scope>NUCLEOTIDE SEQUENCE [LARGE SCALE GENOMIC DNA]</scope>
</reference>
<dbReference type="GO" id="GO:0006152">
    <property type="term" value="P:purine nucleoside catabolic process"/>
    <property type="evidence" value="ECO:0007669"/>
    <property type="project" value="TreeGrafter"/>
</dbReference>
<keyword evidence="1" id="KW-0378">Hydrolase</keyword>
<dbReference type="Gene3D" id="3.90.245.10">
    <property type="entry name" value="Ribonucleoside hydrolase-like"/>
    <property type="match status" value="1"/>
</dbReference>
<dbReference type="EMBL" id="PEVA01000061">
    <property type="protein sequence ID" value="PIV08662.1"/>
    <property type="molecule type" value="Genomic_DNA"/>
</dbReference>
<evidence type="ECO:0000259" key="3">
    <source>
        <dbReference type="Pfam" id="PF01156"/>
    </source>
</evidence>
<evidence type="ECO:0000313" key="5">
    <source>
        <dbReference type="Proteomes" id="UP000230119"/>
    </source>
</evidence>
<dbReference type="InterPro" id="IPR001910">
    <property type="entry name" value="Inosine/uridine_hydrolase_dom"/>
</dbReference>
<name>A0A2M7BT55_9BACT</name>
<dbReference type="AlphaFoldDB" id="A0A2M7BT55"/>
<dbReference type="Pfam" id="PF01156">
    <property type="entry name" value="IU_nuc_hydro"/>
    <property type="match status" value="1"/>
</dbReference>
<comment type="caution">
    <text evidence="4">The sequence shown here is derived from an EMBL/GenBank/DDBJ whole genome shotgun (WGS) entry which is preliminary data.</text>
</comment>
<sequence length="293" mass="33328">MKNFTIISDPGIDDLISLVLLHKLSPQTKNCLISTFGNATEEITSRNAKEFISFVANSWQFMHGSKLPLNGVVERPWPDYFHGPDGVWGVHPPVDVGLIQGLPKYPSNNDLISLAPMRDAIKLLKINKSQNFTIMGGIFNAEGNETKYAETNIAFDPDSAAEFFKNCNSVNVKVIPLDVTKKVFWDIGRVKNISENNKINKWLKQLLLVWFDKYNHEREKDFNLHDPLAVYLAFYPEKAKWKSSGVKVIIEGEQRGKTVMFNDHPQCQIALDLVDPLLISRKIYSLVFEEEAF</sequence>
<accession>A0A2M7BT55</accession>
<feature type="domain" description="Inosine/uridine-preferring nucleoside hydrolase" evidence="3">
    <location>
        <begin position="9"/>
        <end position="272"/>
    </location>
</feature>
<organism evidence="4 5">
    <name type="scientific">Candidatus Roizmanbacteria bacterium CG03_land_8_20_14_0_80_39_12</name>
    <dbReference type="NCBI Taxonomy" id="1974847"/>
    <lineage>
        <taxon>Bacteria</taxon>
        <taxon>Candidatus Roizmaniibacteriota</taxon>
    </lineage>
</organism>
<protein>
    <recommendedName>
        <fullName evidence="3">Inosine/uridine-preferring nucleoside hydrolase domain-containing protein</fullName>
    </recommendedName>
</protein>
<dbReference type="InterPro" id="IPR036452">
    <property type="entry name" value="Ribo_hydro-like"/>
</dbReference>
<evidence type="ECO:0000313" key="4">
    <source>
        <dbReference type="EMBL" id="PIV08662.1"/>
    </source>
</evidence>
<evidence type="ECO:0000256" key="1">
    <source>
        <dbReference type="ARBA" id="ARBA00022801"/>
    </source>
</evidence>
<dbReference type="PANTHER" id="PTHR12304:SF4">
    <property type="entry name" value="URIDINE NUCLEOSIDASE"/>
    <property type="match status" value="1"/>
</dbReference>
<keyword evidence="2" id="KW-0326">Glycosidase</keyword>
<dbReference type="PANTHER" id="PTHR12304">
    <property type="entry name" value="INOSINE-URIDINE PREFERRING NUCLEOSIDE HYDROLASE"/>
    <property type="match status" value="1"/>
</dbReference>
<proteinExistence type="predicted"/>
<gene>
    <name evidence="4" type="ORF">COS52_01530</name>
</gene>
<dbReference type="Proteomes" id="UP000230119">
    <property type="component" value="Unassembled WGS sequence"/>
</dbReference>
<dbReference type="InterPro" id="IPR023186">
    <property type="entry name" value="IUNH"/>
</dbReference>